<keyword evidence="2" id="KW-0408">Iron</keyword>
<dbReference type="PANTHER" id="PTHR31356:SF53">
    <property type="entry name" value="HEME PEROXIDASE"/>
    <property type="match status" value="1"/>
</dbReference>
<dbReference type="STRING" id="2594813.A0A395MCK7"/>
<dbReference type="InterPro" id="IPR044831">
    <property type="entry name" value="Ccp1-like"/>
</dbReference>
<keyword evidence="8" id="KW-1185">Reference proteome</keyword>
<keyword evidence="5" id="KW-0732">Signal</keyword>
<protein>
    <recommendedName>
        <fullName evidence="5">Peroxidase</fullName>
        <ecNumber evidence="5">1.11.1.-</ecNumber>
    </recommendedName>
</protein>
<dbReference type="GO" id="GO:0004601">
    <property type="term" value="F:peroxidase activity"/>
    <property type="evidence" value="ECO:0007669"/>
    <property type="project" value="UniProtKB-KW"/>
</dbReference>
<evidence type="ECO:0000259" key="6">
    <source>
        <dbReference type="PROSITE" id="PS50873"/>
    </source>
</evidence>
<dbReference type="GO" id="GO:0042744">
    <property type="term" value="P:hydrogen peroxide catabolic process"/>
    <property type="evidence" value="ECO:0007669"/>
    <property type="project" value="TreeGrafter"/>
</dbReference>
<reference evidence="7 8" key="1">
    <citation type="journal article" date="2018" name="PLoS Pathog.">
        <title>Evolution of structural diversity of trichothecenes, a family of toxins produced by plant pathogenic and entomopathogenic fungi.</title>
        <authorList>
            <person name="Proctor R.H."/>
            <person name="McCormick S.P."/>
            <person name="Kim H.S."/>
            <person name="Cardoza R.E."/>
            <person name="Stanley A.M."/>
            <person name="Lindo L."/>
            <person name="Kelly A."/>
            <person name="Brown D.W."/>
            <person name="Lee T."/>
            <person name="Vaughan M.M."/>
            <person name="Alexander N.J."/>
            <person name="Busman M."/>
            <person name="Gutierrez S."/>
        </authorList>
    </citation>
    <scope>NUCLEOTIDE SEQUENCE [LARGE SCALE GENOMIC DNA]</scope>
    <source>
        <strain evidence="7 8">NRRL 13405</strain>
    </source>
</reference>
<keyword evidence="3 5" id="KW-0560">Oxidoreductase</keyword>
<evidence type="ECO:0000256" key="2">
    <source>
        <dbReference type="ARBA" id="ARBA00022617"/>
    </source>
</evidence>
<comment type="caution">
    <text evidence="7">The sequence shown here is derived from an EMBL/GenBank/DDBJ whole genome shotgun (WGS) entry which is preliminary data.</text>
</comment>
<dbReference type="PROSITE" id="PS50873">
    <property type="entry name" value="PEROXIDASE_4"/>
    <property type="match status" value="1"/>
</dbReference>
<dbReference type="PANTHER" id="PTHR31356">
    <property type="entry name" value="THYLAKOID LUMENAL 29 KDA PROTEIN, CHLOROPLASTIC-RELATED"/>
    <property type="match status" value="1"/>
</dbReference>
<proteinExistence type="inferred from homology"/>
<dbReference type="GO" id="GO:0000302">
    <property type="term" value="P:response to reactive oxygen species"/>
    <property type="evidence" value="ECO:0007669"/>
    <property type="project" value="TreeGrafter"/>
</dbReference>
<dbReference type="GO" id="GO:0034599">
    <property type="term" value="P:cellular response to oxidative stress"/>
    <property type="evidence" value="ECO:0007669"/>
    <property type="project" value="InterPro"/>
</dbReference>
<evidence type="ECO:0000256" key="4">
    <source>
        <dbReference type="RuleBase" id="RU004241"/>
    </source>
</evidence>
<dbReference type="GO" id="GO:0020037">
    <property type="term" value="F:heme binding"/>
    <property type="evidence" value="ECO:0007669"/>
    <property type="project" value="UniProtKB-UniRule"/>
</dbReference>
<keyword evidence="2" id="KW-0349">Heme</keyword>
<evidence type="ECO:0000256" key="5">
    <source>
        <dbReference type="RuleBase" id="RU363051"/>
    </source>
</evidence>
<dbReference type="Pfam" id="PF00141">
    <property type="entry name" value="peroxidase"/>
    <property type="match status" value="1"/>
</dbReference>
<feature type="domain" description="Plant heme peroxidase family profile" evidence="6">
    <location>
        <begin position="119"/>
        <end position="195"/>
    </location>
</feature>
<sequence>MKGTTVALALAPLAAAKQLVWPSKYDYVEDLQNNLGGYNKRGFMDAIISCDFGNGKDGQQNSAEWIRTAFHDAVTHDKAAGTGGIDASIFWELARTENKGDAFLNTFGFFSGYHNQRGSVSDLIALGTVIATGGCGGPQVPFRAGRVDAYKAGPAGVPEAHTNLKDTFARFTKAGFTKEDMTALVACGHAVGGVHHVDHPEITGHEVSADNYTSVPFQTNFRSFNNGVATEYLSGKTKNPLIVAKNATLRSDKRIFDNDKATMKKLATKEGFNKICPEVFARMIDTVPKSVKLTEVIDPYEVKPYINDMSLDSKGKIHFAGAIRLLITKEETLKLDEISAKLIYVGRDGKKITLPLKQAIWQGGRTLGTYHDFVNYEFDTTIDTKNGITKFWVQVTKKNAVKTYDNQGTGGYPVDDTVLYQQQQSCIQWSKLPAAPMKINAFIRDGRAKDPLTLTIGQKVPIKGVEVPQIKNESARFKATGKKSSGYTAFQAEIKVVDQTSYFDIVLGGKTPAGVEFRPVLPLDECK</sequence>
<feature type="chain" id="PRO_5017102779" description="Peroxidase" evidence="5">
    <location>
        <begin position="17"/>
        <end position="527"/>
    </location>
</feature>
<dbReference type="GO" id="GO:0046872">
    <property type="term" value="F:metal ion binding"/>
    <property type="evidence" value="ECO:0007669"/>
    <property type="project" value="UniProtKB-UniRule"/>
</dbReference>
<dbReference type="EMBL" id="PXXK01000348">
    <property type="protein sequence ID" value="RFN45581.1"/>
    <property type="molecule type" value="Genomic_DNA"/>
</dbReference>
<dbReference type="EC" id="1.11.1.-" evidence="5"/>
<dbReference type="SUPFAM" id="SSF48113">
    <property type="entry name" value="Heme-dependent peroxidases"/>
    <property type="match status" value="1"/>
</dbReference>
<comment type="similarity">
    <text evidence="4">Belongs to the peroxidase family.</text>
</comment>
<name>A0A395MCK7_9HYPO</name>
<dbReference type="InterPro" id="IPR010255">
    <property type="entry name" value="Haem_peroxidase_sf"/>
</dbReference>
<evidence type="ECO:0000313" key="7">
    <source>
        <dbReference type="EMBL" id="RFN45581.1"/>
    </source>
</evidence>
<evidence type="ECO:0000256" key="1">
    <source>
        <dbReference type="ARBA" id="ARBA00022559"/>
    </source>
</evidence>
<dbReference type="Proteomes" id="UP000265631">
    <property type="component" value="Unassembled WGS sequence"/>
</dbReference>
<keyword evidence="2" id="KW-0479">Metal-binding</keyword>
<accession>A0A395MCK7</accession>
<evidence type="ECO:0000256" key="3">
    <source>
        <dbReference type="ARBA" id="ARBA00023002"/>
    </source>
</evidence>
<dbReference type="Gene3D" id="1.10.420.10">
    <property type="entry name" value="Peroxidase, domain 2"/>
    <property type="match status" value="1"/>
</dbReference>
<keyword evidence="1 5" id="KW-0575">Peroxidase</keyword>
<feature type="signal peptide" evidence="5">
    <location>
        <begin position="1"/>
        <end position="16"/>
    </location>
</feature>
<dbReference type="InterPro" id="IPR002016">
    <property type="entry name" value="Haem_peroxidase"/>
</dbReference>
<evidence type="ECO:0000313" key="8">
    <source>
        <dbReference type="Proteomes" id="UP000265631"/>
    </source>
</evidence>
<dbReference type="Gene3D" id="1.10.520.10">
    <property type="match status" value="1"/>
</dbReference>
<gene>
    <name evidence="7" type="ORF">FIE12Z_10186</name>
</gene>
<organism evidence="7 8">
    <name type="scientific">Fusarium flagelliforme</name>
    <dbReference type="NCBI Taxonomy" id="2675880"/>
    <lineage>
        <taxon>Eukaryota</taxon>
        <taxon>Fungi</taxon>
        <taxon>Dikarya</taxon>
        <taxon>Ascomycota</taxon>
        <taxon>Pezizomycotina</taxon>
        <taxon>Sordariomycetes</taxon>
        <taxon>Hypocreomycetidae</taxon>
        <taxon>Hypocreales</taxon>
        <taxon>Nectriaceae</taxon>
        <taxon>Fusarium</taxon>
        <taxon>Fusarium incarnatum-equiseti species complex</taxon>
    </lineage>
</organism>
<dbReference type="AlphaFoldDB" id="A0A395MCK7"/>
<dbReference type="PRINTS" id="PR00458">
    <property type="entry name" value="PEROXIDASE"/>
</dbReference>